<dbReference type="PANTHER" id="PTHR33993:SF10">
    <property type="entry name" value="CONSERVED PROTEIN"/>
    <property type="match status" value="1"/>
</dbReference>
<dbReference type="PANTHER" id="PTHR33993">
    <property type="entry name" value="GLYOXALASE-RELATED"/>
    <property type="match status" value="1"/>
</dbReference>
<reference evidence="2 3" key="1">
    <citation type="submission" date="2018-01" db="EMBL/GenBank/DDBJ databases">
        <title>Complete genome sequence of Streptomyces lunaelactis MM109T, a Ferroverdin A producer isolated from cave moonmilk deposits.</title>
        <authorList>
            <person name="Naome A."/>
            <person name="Martinet L."/>
            <person name="Maciejewska M."/>
            <person name="Anderssen S."/>
            <person name="Adam D."/>
            <person name="Tenconi E."/>
            <person name="Deflandre B."/>
            <person name="Arguelles-Arias A."/>
            <person name="Calusinska M."/>
            <person name="Copieters W."/>
            <person name="Karim L."/>
            <person name="Hanikenne M."/>
            <person name="Baurain D."/>
            <person name="van Wezel G."/>
            <person name="Smargiasso N."/>
            <person name="de Pauw E."/>
            <person name="Delfosse P."/>
            <person name="Rigali S."/>
        </authorList>
    </citation>
    <scope>NUCLEOTIDE SEQUENCE [LARGE SCALE GENOMIC DNA]</scope>
    <source>
        <strain evidence="2 3">MM109</strain>
    </source>
</reference>
<dbReference type="EMBL" id="CP026304">
    <property type="protein sequence ID" value="AVZ76461.1"/>
    <property type="molecule type" value="Genomic_DNA"/>
</dbReference>
<dbReference type="Pfam" id="PF00903">
    <property type="entry name" value="Glyoxalase"/>
    <property type="match status" value="1"/>
</dbReference>
<dbReference type="InterPro" id="IPR004360">
    <property type="entry name" value="Glyas_Fos-R_dOase_dom"/>
</dbReference>
<evidence type="ECO:0000313" key="3">
    <source>
        <dbReference type="Proteomes" id="UP000244201"/>
    </source>
</evidence>
<dbReference type="InterPro" id="IPR052164">
    <property type="entry name" value="Anthracycline_SecMetBiosynth"/>
</dbReference>
<protein>
    <submittedName>
        <fullName evidence="2">Hydroxylase</fullName>
    </submittedName>
</protein>
<dbReference type="PROSITE" id="PS51819">
    <property type="entry name" value="VOC"/>
    <property type="match status" value="2"/>
</dbReference>
<feature type="domain" description="VOC" evidence="1">
    <location>
        <begin position="10"/>
        <end position="123"/>
    </location>
</feature>
<dbReference type="InterPro" id="IPR041581">
    <property type="entry name" value="Glyoxalase_6"/>
</dbReference>
<evidence type="ECO:0000313" key="2">
    <source>
        <dbReference type="EMBL" id="AVZ76461.1"/>
    </source>
</evidence>
<dbReference type="InterPro" id="IPR037523">
    <property type="entry name" value="VOC_core"/>
</dbReference>
<dbReference type="GeneID" id="55660242"/>
<feature type="domain" description="VOC" evidence="1">
    <location>
        <begin position="137"/>
        <end position="260"/>
    </location>
</feature>
<accession>A0A2R4TBJ7</accession>
<evidence type="ECO:0000259" key="1">
    <source>
        <dbReference type="PROSITE" id="PS51819"/>
    </source>
</evidence>
<sequence>MLTTRFVTGSPNWIDLGTPDIEAANSFYGGLFGWTFQSAGPEAGGYGMFQLDGKTVAGGMTVAPDQGAPGWSLYFQTPDADATAKSVEQGGGAVVVEPMDVFELGRMAIFTDPSGAGFATWQPGQIKGLDVVNAPGSLCWAELYTPDPGQGLRFYSGVFGWETSSMPLPDGSGSYTMLNPAGTSADDMFGGVAPLASDPVEAADGPSWLPYFEVADCDATVAKAQELGGTVRMAPVDMEGVGRFAKLADPAGGHFAVLQGAQSEG</sequence>
<dbReference type="KEGG" id="slk:SLUN_33880"/>
<dbReference type="RefSeq" id="WP_108153748.1">
    <property type="nucleotide sequence ID" value="NZ_CP026304.1"/>
</dbReference>
<keyword evidence="3" id="KW-1185">Reference proteome</keyword>
<organism evidence="2 3">
    <name type="scientific">Streptomyces lunaelactis</name>
    <dbReference type="NCBI Taxonomy" id="1535768"/>
    <lineage>
        <taxon>Bacteria</taxon>
        <taxon>Bacillati</taxon>
        <taxon>Actinomycetota</taxon>
        <taxon>Actinomycetes</taxon>
        <taxon>Kitasatosporales</taxon>
        <taxon>Streptomycetaceae</taxon>
        <taxon>Streptomyces</taxon>
    </lineage>
</organism>
<proteinExistence type="predicted"/>
<dbReference type="Pfam" id="PF18029">
    <property type="entry name" value="Glyoxalase_6"/>
    <property type="match status" value="1"/>
</dbReference>
<dbReference type="OrthoDB" id="9793039at2"/>
<dbReference type="SUPFAM" id="SSF54593">
    <property type="entry name" value="Glyoxalase/Bleomycin resistance protein/Dihydroxybiphenyl dioxygenase"/>
    <property type="match status" value="2"/>
</dbReference>
<dbReference type="Proteomes" id="UP000244201">
    <property type="component" value="Chromosome"/>
</dbReference>
<dbReference type="AlphaFoldDB" id="A0A2R4TBJ7"/>
<dbReference type="Gene3D" id="3.10.180.10">
    <property type="entry name" value="2,3-Dihydroxybiphenyl 1,2-Dioxygenase, domain 1"/>
    <property type="match status" value="2"/>
</dbReference>
<dbReference type="InterPro" id="IPR029068">
    <property type="entry name" value="Glyas_Bleomycin-R_OHBP_Dase"/>
</dbReference>
<gene>
    <name evidence="2" type="ORF">SLUN_33880</name>
</gene>
<dbReference type="CDD" id="cd07247">
    <property type="entry name" value="SgaA_N_like"/>
    <property type="match status" value="2"/>
</dbReference>
<name>A0A2R4TBJ7_9ACTN</name>